<sequence length="49" mass="5569">MRCNQQLPIGRLHWQARPGERELRRVEDGARGFDPTGRAPLSRGEKGGR</sequence>
<evidence type="ECO:0000313" key="3">
    <source>
        <dbReference type="Proteomes" id="UP000824123"/>
    </source>
</evidence>
<gene>
    <name evidence="2" type="ORF">IAC59_06265</name>
</gene>
<proteinExistence type="predicted"/>
<evidence type="ECO:0000313" key="2">
    <source>
        <dbReference type="EMBL" id="HIU46845.1"/>
    </source>
</evidence>
<reference evidence="2" key="2">
    <citation type="journal article" date="2021" name="PeerJ">
        <title>Extensive microbial diversity within the chicken gut microbiome revealed by metagenomics and culture.</title>
        <authorList>
            <person name="Gilroy R."/>
            <person name="Ravi A."/>
            <person name="Getino M."/>
            <person name="Pursley I."/>
            <person name="Horton D.L."/>
            <person name="Alikhan N.F."/>
            <person name="Baker D."/>
            <person name="Gharbi K."/>
            <person name="Hall N."/>
            <person name="Watson M."/>
            <person name="Adriaenssens E.M."/>
            <person name="Foster-Nyarko E."/>
            <person name="Jarju S."/>
            <person name="Secka A."/>
            <person name="Antonio M."/>
            <person name="Oren A."/>
            <person name="Chaudhuri R.R."/>
            <person name="La Ragione R."/>
            <person name="Hildebrand F."/>
            <person name="Pallen M.J."/>
        </authorList>
    </citation>
    <scope>NUCLEOTIDE SEQUENCE</scope>
    <source>
        <strain evidence="2">ChiSxjej2B14-8506</strain>
    </source>
</reference>
<dbReference type="AlphaFoldDB" id="A0A9D1LRY5"/>
<accession>A0A9D1LRY5</accession>
<feature type="region of interest" description="Disordered" evidence="1">
    <location>
        <begin position="23"/>
        <end position="49"/>
    </location>
</feature>
<comment type="caution">
    <text evidence="2">The sequence shown here is derived from an EMBL/GenBank/DDBJ whole genome shotgun (WGS) entry which is preliminary data.</text>
</comment>
<protein>
    <submittedName>
        <fullName evidence="2">Uncharacterized protein</fullName>
    </submittedName>
</protein>
<dbReference type="Proteomes" id="UP000824123">
    <property type="component" value="Unassembled WGS sequence"/>
</dbReference>
<evidence type="ECO:0000256" key="1">
    <source>
        <dbReference type="SAM" id="MobiDB-lite"/>
    </source>
</evidence>
<dbReference type="EMBL" id="DVNK01000039">
    <property type="protein sequence ID" value="HIU46845.1"/>
    <property type="molecule type" value="Genomic_DNA"/>
</dbReference>
<reference evidence="2" key="1">
    <citation type="submission" date="2020-10" db="EMBL/GenBank/DDBJ databases">
        <authorList>
            <person name="Gilroy R."/>
        </authorList>
    </citation>
    <scope>NUCLEOTIDE SEQUENCE</scope>
    <source>
        <strain evidence="2">ChiSxjej2B14-8506</strain>
    </source>
</reference>
<name>A0A9D1LRY5_9FIRM</name>
<organism evidence="2 3">
    <name type="scientific">Candidatus Fimadaptatus faecigallinarum</name>
    <dbReference type="NCBI Taxonomy" id="2840814"/>
    <lineage>
        <taxon>Bacteria</taxon>
        <taxon>Bacillati</taxon>
        <taxon>Bacillota</taxon>
        <taxon>Clostridia</taxon>
        <taxon>Eubacteriales</taxon>
        <taxon>Candidatus Fimadaptatus</taxon>
    </lineage>
</organism>